<name>A0A8R1E7X8_CAEJA</name>
<sequence>MTLADNTANLLLSLPLVPLSTVMKNVDPTRLIALASVHSFSNFINKKCVHQSDGFILDVFSEHIAIEMLGERQFWKMWKADDVITELLSVYEKLTTTFSGSLDTLRIDPKYIPEFFTHPYASKLKLLPNRIRALEISAKSSDDTHQYCIDELLNEAQNLKSLTFNVQSCKITNKNAFKVDHLDIHTASWMTQADLLRVDNKTLHIRENEFNDEDINMFLRRWMSGQMNRLEMAIIETADWSRWDLDTILYGLPIKKFNREVREQRFISTKVIPKWINELGDQHFLEIADKEYGVDLQFAVDFERSDGKLASISWNPYQIVLFIWNDRFPSRFIVSEVEKEIQEKCRKIDHIVEYMKHFNVTEREKKCLEDDILLLRNKIYGKYDLIDMLI</sequence>
<evidence type="ECO:0000313" key="3">
    <source>
        <dbReference type="Proteomes" id="UP000005237"/>
    </source>
</evidence>
<evidence type="ECO:0000313" key="2">
    <source>
        <dbReference type="EnsemblMetazoa" id="CJA28047.1"/>
    </source>
</evidence>
<reference evidence="3" key="1">
    <citation type="submission" date="2010-08" db="EMBL/GenBank/DDBJ databases">
        <authorList>
            <consortium name="Caenorhabditis japonica Sequencing Consortium"/>
            <person name="Wilson R.K."/>
        </authorList>
    </citation>
    <scope>NUCLEOTIDE SEQUENCE [LARGE SCALE GENOMIC DNA]</scope>
    <source>
        <strain evidence="3">DF5081</strain>
    </source>
</reference>
<organism evidence="2 3">
    <name type="scientific">Caenorhabditis japonica</name>
    <dbReference type="NCBI Taxonomy" id="281687"/>
    <lineage>
        <taxon>Eukaryota</taxon>
        <taxon>Metazoa</taxon>
        <taxon>Ecdysozoa</taxon>
        <taxon>Nematoda</taxon>
        <taxon>Chromadorea</taxon>
        <taxon>Rhabditida</taxon>
        <taxon>Rhabditina</taxon>
        <taxon>Rhabditomorpha</taxon>
        <taxon>Rhabditoidea</taxon>
        <taxon>Rhabditidae</taxon>
        <taxon>Peloderinae</taxon>
        <taxon>Caenorhabditis</taxon>
    </lineage>
</organism>
<accession>A0A8R1E7X8</accession>
<protein>
    <submittedName>
        <fullName evidence="2">FBA_2 domain-containing protein</fullName>
    </submittedName>
</protein>
<dbReference type="InterPro" id="IPR012885">
    <property type="entry name" value="F-box_Sdz-33"/>
</dbReference>
<dbReference type="PANTHER" id="PTHR21503">
    <property type="entry name" value="F-BOX-CONTAINING HYPOTHETICAL PROTEIN C.ELEGANS"/>
    <property type="match status" value="1"/>
</dbReference>
<reference evidence="2" key="2">
    <citation type="submission" date="2022-06" db="UniProtKB">
        <authorList>
            <consortium name="EnsemblMetazoa"/>
        </authorList>
    </citation>
    <scope>IDENTIFICATION</scope>
    <source>
        <strain evidence="2">DF5081</strain>
    </source>
</reference>
<dbReference type="EnsemblMetazoa" id="CJA28047.1">
    <property type="protein sequence ID" value="CJA28047.1"/>
    <property type="gene ID" value="WBGene00183621"/>
</dbReference>
<evidence type="ECO:0000259" key="1">
    <source>
        <dbReference type="Pfam" id="PF07735"/>
    </source>
</evidence>
<dbReference type="Proteomes" id="UP000005237">
    <property type="component" value="Unassembled WGS sequence"/>
</dbReference>
<feature type="domain" description="Sdz-33 F-box" evidence="1">
    <location>
        <begin position="179"/>
        <end position="232"/>
    </location>
</feature>
<keyword evidence="3" id="KW-1185">Reference proteome</keyword>
<proteinExistence type="predicted"/>
<dbReference type="AlphaFoldDB" id="A0A8R1E7X8"/>
<dbReference type="Pfam" id="PF07735">
    <property type="entry name" value="FBA_2"/>
    <property type="match status" value="1"/>
</dbReference>
<dbReference type="PANTHER" id="PTHR21503:SF54">
    <property type="entry name" value="F-BOX DOMAIN-CONTAINING PROTEIN"/>
    <property type="match status" value="1"/>
</dbReference>